<dbReference type="AlphaFoldDB" id="A0A178WFR9"/>
<organism evidence="1 2">
    <name type="scientific">Arabidopsis thaliana</name>
    <name type="common">Mouse-ear cress</name>
    <dbReference type="NCBI Taxonomy" id="3702"/>
    <lineage>
        <taxon>Eukaryota</taxon>
        <taxon>Viridiplantae</taxon>
        <taxon>Streptophyta</taxon>
        <taxon>Embryophyta</taxon>
        <taxon>Tracheophyta</taxon>
        <taxon>Spermatophyta</taxon>
        <taxon>Magnoliopsida</taxon>
        <taxon>eudicotyledons</taxon>
        <taxon>Gunneridae</taxon>
        <taxon>Pentapetalae</taxon>
        <taxon>rosids</taxon>
        <taxon>malvids</taxon>
        <taxon>Brassicales</taxon>
        <taxon>Brassicaceae</taxon>
        <taxon>Camelineae</taxon>
        <taxon>Arabidopsis</taxon>
    </lineage>
</organism>
<gene>
    <name evidence="1" type="ordered locus">AXX17_At1g50360</name>
</gene>
<comment type="caution">
    <text evidence="1">The sequence shown here is derived from an EMBL/GenBank/DDBJ whole genome shotgun (WGS) entry which is preliminary data.</text>
</comment>
<accession>A0A178WFR9</accession>
<proteinExistence type="predicted"/>
<dbReference type="EMBL" id="LUHQ01000001">
    <property type="protein sequence ID" value="OAP16323.1"/>
    <property type="molecule type" value="Genomic_DNA"/>
</dbReference>
<evidence type="ECO:0000313" key="2">
    <source>
        <dbReference type="Proteomes" id="UP000078284"/>
    </source>
</evidence>
<evidence type="ECO:0000313" key="1">
    <source>
        <dbReference type="EMBL" id="OAP16323.1"/>
    </source>
</evidence>
<dbReference type="Proteomes" id="UP000078284">
    <property type="component" value="Chromosome 1"/>
</dbReference>
<protein>
    <submittedName>
        <fullName evidence="1">Uncharacterized protein</fullName>
    </submittedName>
</protein>
<dbReference type="ExpressionAtlas" id="A0A178WFR9">
    <property type="expression patterns" value="baseline and differential"/>
</dbReference>
<reference evidence="2" key="1">
    <citation type="journal article" date="2016" name="Proc. Natl. Acad. Sci. U.S.A.">
        <title>Chromosome-level assembly of Arabidopsis thaliana Ler reveals the extent of translocation and inversion polymorphisms.</title>
        <authorList>
            <person name="Zapata L."/>
            <person name="Ding J."/>
            <person name="Willing E.M."/>
            <person name="Hartwig B."/>
            <person name="Bezdan D."/>
            <person name="Jiao W.B."/>
            <person name="Patel V."/>
            <person name="Velikkakam James G."/>
            <person name="Koornneef M."/>
            <person name="Ossowski S."/>
            <person name="Schneeberger K."/>
        </authorList>
    </citation>
    <scope>NUCLEOTIDE SEQUENCE [LARGE SCALE GENOMIC DNA]</scope>
    <source>
        <strain evidence="2">cv. Landsberg erecta</strain>
    </source>
</reference>
<name>A0A178WFR9_ARATH</name>
<sequence>MKESVQSDLRHQVSLLVRPMQQALDAAFHHYEVDLQRRTAKSGERPNGYV</sequence>